<reference evidence="3 4" key="1">
    <citation type="journal article" date="2015" name="Int. J. Syst. Evol. Microbiol.">
        <title>Aestuariivita atlantica sp. nov., isolated from deep sea sediment of the Atlantic Ocean.</title>
        <authorList>
            <person name="Li G."/>
            <person name="Lai Q."/>
            <person name="Du Y."/>
            <person name="Liu X."/>
            <person name="Sun F."/>
            <person name="Shao Z."/>
        </authorList>
    </citation>
    <scope>NUCLEOTIDE SEQUENCE [LARGE SCALE GENOMIC DNA]</scope>
    <source>
        <strain evidence="3 4">22II-S11-z3</strain>
    </source>
</reference>
<dbReference type="OrthoDB" id="9790710at2"/>
<keyword evidence="4" id="KW-1185">Reference proteome</keyword>
<proteinExistence type="predicted"/>
<dbReference type="Gene3D" id="3.40.50.2000">
    <property type="entry name" value="Glycogen Phosphorylase B"/>
    <property type="match status" value="1"/>
</dbReference>
<dbReference type="CDD" id="cd03809">
    <property type="entry name" value="GT4_MtfB-like"/>
    <property type="match status" value="1"/>
</dbReference>
<dbReference type="InterPro" id="IPR001296">
    <property type="entry name" value="Glyco_trans_1"/>
</dbReference>
<protein>
    <recommendedName>
        <fullName evidence="2">Glycosyl transferase family 1 domain-containing protein</fullName>
    </recommendedName>
</protein>
<evidence type="ECO:0000256" key="1">
    <source>
        <dbReference type="ARBA" id="ARBA00022679"/>
    </source>
</evidence>
<evidence type="ECO:0000313" key="3">
    <source>
        <dbReference type="EMBL" id="KNG93346.1"/>
    </source>
</evidence>
<comment type="caution">
    <text evidence="3">The sequence shown here is derived from an EMBL/GenBank/DDBJ whole genome shotgun (WGS) entry which is preliminary data.</text>
</comment>
<name>A0A0L1JNL3_9RHOB</name>
<dbReference type="STRING" id="1317121.ATO11_12960"/>
<dbReference type="PANTHER" id="PTHR46401">
    <property type="entry name" value="GLYCOSYLTRANSFERASE WBBK-RELATED"/>
    <property type="match status" value="1"/>
</dbReference>
<dbReference type="SUPFAM" id="SSF53756">
    <property type="entry name" value="UDP-Glycosyltransferase/glycogen phosphorylase"/>
    <property type="match status" value="1"/>
</dbReference>
<organism evidence="3 4">
    <name type="scientific">Pseudaestuariivita atlantica</name>
    <dbReference type="NCBI Taxonomy" id="1317121"/>
    <lineage>
        <taxon>Bacteria</taxon>
        <taxon>Pseudomonadati</taxon>
        <taxon>Pseudomonadota</taxon>
        <taxon>Alphaproteobacteria</taxon>
        <taxon>Rhodobacterales</taxon>
        <taxon>Paracoccaceae</taxon>
        <taxon>Pseudaestuariivita</taxon>
    </lineage>
</organism>
<dbReference type="GO" id="GO:0016757">
    <property type="term" value="F:glycosyltransferase activity"/>
    <property type="evidence" value="ECO:0007669"/>
    <property type="project" value="InterPro"/>
</dbReference>
<dbReference type="Pfam" id="PF00534">
    <property type="entry name" value="Glycos_transf_1"/>
    <property type="match status" value="1"/>
</dbReference>
<dbReference type="EMBL" id="AQQZ01000005">
    <property type="protein sequence ID" value="KNG93346.1"/>
    <property type="molecule type" value="Genomic_DNA"/>
</dbReference>
<evidence type="ECO:0000259" key="2">
    <source>
        <dbReference type="Pfam" id="PF00534"/>
    </source>
</evidence>
<sequence length="408" mass="44545">MPGDGTKLATTPNNAPPPARLLDVTRLIRRAGHRLTGVDRVEFAYLERLAIGADPAFGLVRTPMGYLLLDKQALCELVLHVRDDAWDALPFWSRLAPPANPGRRRAERTARRLASARALPARLGQMLRQYLPAGTAYLNTGHSNFTARVIRAVRSVPGARIAVLVHDTIPLDHPEFQRDGTVVPFKGFLARVADHADLVIANSDDTARSLPRHMARVPPVVTALLGADLGPPRAEPAADPPHFVTLGTIEPRKNHALLLDVWDALPDPKPTLHVLGRRGWKNEDVFARLDARPAGVVETEGMGDADVADLIASSAGFLFPSHAEGFGLPPLEAAQLGVPVVCADLPVYREFLGDIPVYAKPDDRYAWSRIIEGLTKDPGAARRAHLDKMQGYSPPTWDAHFKIVLSWT</sequence>
<accession>A0A0L1JNL3</accession>
<feature type="domain" description="Glycosyl transferase family 1" evidence="2">
    <location>
        <begin position="238"/>
        <end position="382"/>
    </location>
</feature>
<dbReference type="Proteomes" id="UP000036938">
    <property type="component" value="Unassembled WGS sequence"/>
</dbReference>
<dbReference type="PANTHER" id="PTHR46401:SF2">
    <property type="entry name" value="GLYCOSYLTRANSFERASE WBBK-RELATED"/>
    <property type="match status" value="1"/>
</dbReference>
<gene>
    <name evidence="3" type="ORF">ATO11_12960</name>
</gene>
<dbReference type="PATRIC" id="fig|1317121.7.peg.3303"/>
<keyword evidence="1" id="KW-0808">Transferase</keyword>
<dbReference type="RefSeq" id="WP_050531312.1">
    <property type="nucleotide sequence ID" value="NZ_AQQZ01000005.1"/>
</dbReference>
<dbReference type="AlphaFoldDB" id="A0A0L1JNL3"/>
<evidence type="ECO:0000313" key="4">
    <source>
        <dbReference type="Proteomes" id="UP000036938"/>
    </source>
</evidence>